<name>A0A7J7M9P2_9MAGN</name>
<reference evidence="2 3" key="1">
    <citation type="journal article" date="2020" name="IScience">
        <title>Genome Sequencing of the Endangered Kingdonia uniflora (Circaeasteraceae, Ranunculales) Reveals Potential Mechanisms of Evolutionary Specialization.</title>
        <authorList>
            <person name="Sun Y."/>
            <person name="Deng T."/>
            <person name="Zhang A."/>
            <person name="Moore M.J."/>
            <person name="Landis J.B."/>
            <person name="Lin N."/>
            <person name="Zhang H."/>
            <person name="Zhang X."/>
            <person name="Huang J."/>
            <person name="Zhang X."/>
            <person name="Sun H."/>
            <person name="Wang H."/>
        </authorList>
    </citation>
    <scope>NUCLEOTIDE SEQUENCE [LARGE SCALE GENOMIC DNA]</scope>
    <source>
        <strain evidence="2">TB1705</strain>
        <tissue evidence="2">Leaf</tissue>
    </source>
</reference>
<dbReference type="InterPro" id="IPR003439">
    <property type="entry name" value="ABC_transporter-like_ATP-bd"/>
</dbReference>
<gene>
    <name evidence="2" type="ORF">GIB67_010287</name>
</gene>
<dbReference type="InterPro" id="IPR039421">
    <property type="entry name" value="Type_1_exporter"/>
</dbReference>
<dbReference type="OrthoDB" id="6500128at2759"/>
<dbReference type="GO" id="GO:0090374">
    <property type="term" value="P:oligopeptide export from mitochondrion"/>
    <property type="evidence" value="ECO:0007669"/>
    <property type="project" value="TreeGrafter"/>
</dbReference>
<dbReference type="EMBL" id="JACGCM010001684">
    <property type="protein sequence ID" value="KAF6151611.1"/>
    <property type="molecule type" value="Genomic_DNA"/>
</dbReference>
<dbReference type="GO" id="GO:0005743">
    <property type="term" value="C:mitochondrial inner membrane"/>
    <property type="evidence" value="ECO:0007669"/>
    <property type="project" value="TreeGrafter"/>
</dbReference>
<comment type="caution">
    <text evidence="2">The sequence shown here is derived from an EMBL/GenBank/DDBJ whole genome shotgun (WGS) entry which is preliminary data.</text>
</comment>
<dbReference type="PANTHER" id="PTHR43394">
    <property type="entry name" value="ATP-DEPENDENT PERMEASE MDL1, MITOCHONDRIAL"/>
    <property type="match status" value="1"/>
</dbReference>
<dbReference type="GO" id="GO:0016887">
    <property type="term" value="F:ATP hydrolysis activity"/>
    <property type="evidence" value="ECO:0007669"/>
    <property type="project" value="InterPro"/>
</dbReference>
<evidence type="ECO:0000313" key="2">
    <source>
        <dbReference type="EMBL" id="KAF6151611.1"/>
    </source>
</evidence>
<protein>
    <recommendedName>
        <fullName evidence="1">ABC transporter domain-containing protein</fullName>
    </recommendedName>
</protein>
<evidence type="ECO:0000259" key="1">
    <source>
        <dbReference type="Pfam" id="PF00005"/>
    </source>
</evidence>
<dbReference type="AlphaFoldDB" id="A0A7J7M9P2"/>
<feature type="domain" description="ABC transporter" evidence="1">
    <location>
        <begin position="12"/>
        <end position="71"/>
    </location>
</feature>
<organism evidence="2 3">
    <name type="scientific">Kingdonia uniflora</name>
    <dbReference type="NCBI Taxonomy" id="39325"/>
    <lineage>
        <taxon>Eukaryota</taxon>
        <taxon>Viridiplantae</taxon>
        <taxon>Streptophyta</taxon>
        <taxon>Embryophyta</taxon>
        <taxon>Tracheophyta</taxon>
        <taxon>Spermatophyta</taxon>
        <taxon>Magnoliopsida</taxon>
        <taxon>Ranunculales</taxon>
        <taxon>Circaeasteraceae</taxon>
        <taxon>Kingdonia</taxon>
    </lineage>
</organism>
<dbReference type="GO" id="GO:0005524">
    <property type="term" value="F:ATP binding"/>
    <property type="evidence" value="ECO:0007669"/>
    <property type="project" value="InterPro"/>
</dbReference>
<dbReference type="GO" id="GO:0015421">
    <property type="term" value="F:ABC-type oligopeptide transporter activity"/>
    <property type="evidence" value="ECO:0007669"/>
    <property type="project" value="TreeGrafter"/>
</dbReference>
<evidence type="ECO:0000313" key="3">
    <source>
        <dbReference type="Proteomes" id="UP000541444"/>
    </source>
</evidence>
<accession>A0A7J7M9P2</accession>
<dbReference type="PANTHER" id="PTHR43394:SF18">
    <property type="entry name" value="ABC TRANSPORTER B FAMILY MEMBER 11-LIKE"/>
    <property type="match status" value="1"/>
</dbReference>
<dbReference type="SUPFAM" id="SSF52540">
    <property type="entry name" value="P-loop containing nucleoside triphosphate hydrolases"/>
    <property type="match status" value="1"/>
</dbReference>
<dbReference type="InterPro" id="IPR027417">
    <property type="entry name" value="P-loop_NTPase"/>
</dbReference>
<keyword evidence="3" id="KW-1185">Reference proteome</keyword>
<proteinExistence type="predicted"/>
<dbReference type="Proteomes" id="UP000541444">
    <property type="component" value="Unassembled WGS sequence"/>
</dbReference>
<dbReference type="Gene3D" id="3.40.50.300">
    <property type="entry name" value="P-loop containing nucleotide triphosphate hydrolases"/>
    <property type="match status" value="1"/>
</dbReference>
<dbReference type="Pfam" id="PF00005">
    <property type="entry name" value="ABC_tran"/>
    <property type="match status" value="1"/>
</dbReference>
<sequence length="76" mass="8314">MFGKVDATMEEIISPTMAANAHNFIRQLPEGYETKVSERGAFLSGGQKQWIAIARAIIKNPVILLLDEATSALLIL</sequence>